<organism evidence="2 3">
    <name type="scientific">Kribbella amoyensis</name>
    <dbReference type="NCBI Taxonomy" id="996641"/>
    <lineage>
        <taxon>Bacteria</taxon>
        <taxon>Bacillati</taxon>
        <taxon>Actinomycetota</taxon>
        <taxon>Actinomycetes</taxon>
        <taxon>Propionibacteriales</taxon>
        <taxon>Kribbellaceae</taxon>
        <taxon>Kribbella</taxon>
    </lineage>
</organism>
<dbReference type="AlphaFoldDB" id="A0A561BYK3"/>
<dbReference type="InterPro" id="IPR016181">
    <property type="entry name" value="Acyl_CoA_acyltransferase"/>
</dbReference>
<keyword evidence="3" id="KW-1185">Reference proteome</keyword>
<dbReference type="EMBL" id="VIVK01000001">
    <property type="protein sequence ID" value="TWD83985.1"/>
    <property type="molecule type" value="Genomic_DNA"/>
</dbReference>
<reference evidence="2 3" key="1">
    <citation type="submission" date="2019-06" db="EMBL/GenBank/DDBJ databases">
        <title>Sequencing the genomes of 1000 actinobacteria strains.</title>
        <authorList>
            <person name="Klenk H.-P."/>
        </authorList>
    </citation>
    <scope>NUCLEOTIDE SEQUENCE [LARGE SCALE GENOMIC DNA]</scope>
    <source>
        <strain evidence="2 3">DSM 24683</strain>
    </source>
</reference>
<evidence type="ECO:0000313" key="2">
    <source>
        <dbReference type="EMBL" id="TWD83985.1"/>
    </source>
</evidence>
<dbReference type="GO" id="GO:0016747">
    <property type="term" value="F:acyltransferase activity, transferring groups other than amino-acyl groups"/>
    <property type="evidence" value="ECO:0007669"/>
    <property type="project" value="InterPro"/>
</dbReference>
<dbReference type="PROSITE" id="PS51186">
    <property type="entry name" value="GNAT"/>
    <property type="match status" value="1"/>
</dbReference>
<dbReference type="InterPro" id="IPR000182">
    <property type="entry name" value="GNAT_dom"/>
</dbReference>
<dbReference type="SUPFAM" id="SSF55729">
    <property type="entry name" value="Acyl-CoA N-acyltransferases (Nat)"/>
    <property type="match status" value="1"/>
</dbReference>
<dbReference type="CDD" id="cd04301">
    <property type="entry name" value="NAT_SF"/>
    <property type="match status" value="1"/>
</dbReference>
<dbReference type="Pfam" id="PF00583">
    <property type="entry name" value="Acetyltransf_1"/>
    <property type="match status" value="1"/>
</dbReference>
<dbReference type="Proteomes" id="UP000318380">
    <property type="component" value="Unassembled WGS sequence"/>
</dbReference>
<keyword evidence="2" id="KW-0808">Transferase</keyword>
<evidence type="ECO:0000259" key="1">
    <source>
        <dbReference type="PROSITE" id="PS51186"/>
    </source>
</evidence>
<comment type="caution">
    <text evidence="2">The sequence shown here is derived from an EMBL/GenBank/DDBJ whole genome shotgun (WGS) entry which is preliminary data.</text>
</comment>
<gene>
    <name evidence="2" type="ORF">FB561_5156</name>
</gene>
<proteinExistence type="predicted"/>
<dbReference type="Gene3D" id="3.40.630.30">
    <property type="match status" value="1"/>
</dbReference>
<dbReference type="RefSeq" id="WP_145811028.1">
    <property type="nucleotide sequence ID" value="NZ_VIVK01000001.1"/>
</dbReference>
<feature type="domain" description="N-acetyltransferase" evidence="1">
    <location>
        <begin position="6"/>
        <end position="152"/>
    </location>
</feature>
<dbReference type="OrthoDB" id="9797178at2"/>
<sequence length="170" mass="17916">MSTPSWITRAETTADVAAVREVNLQAFGRTYEPDIVDALRADPAAWLPGLSIIATTPDGDVVAHALLSRCHVDDVAVLSLGPVAVRPAYQRQGAGSAAIRAALDAGREAGEAAVVLLGHLEYYPRFGFEPAASFGITHADVTGPNVMALQLDPARAMPSGQIRYPAAWDI</sequence>
<protein>
    <submittedName>
        <fullName evidence="2">Putative N-acetyltransferase YhbS</fullName>
    </submittedName>
</protein>
<evidence type="ECO:0000313" key="3">
    <source>
        <dbReference type="Proteomes" id="UP000318380"/>
    </source>
</evidence>
<name>A0A561BYK3_9ACTN</name>
<accession>A0A561BYK3</accession>